<dbReference type="SUPFAM" id="SSF46785">
    <property type="entry name" value="Winged helix' DNA-binding domain"/>
    <property type="match status" value="1"/>
</dbReference>
<dbReference type="AlphaFoldDB" id="A0A371BCE5"/>
<keyword evidence="3" id="KW-1185">Reference proteome</keyword>
<dbReference type="InterPro" id="IPR036390">
    <property type="entry name" value="WH_DNA-bd_sf"/>
</dbReference>
<evidence type="ECO:0000313" key="3">
    <source>
        <dbReference type="Proteomes" id="UP000263993"/>
    </source>
</evidence>
<dbReference type="RefSeq" id="WP_115517118.1">
    <property type="nucleotide sequence ID" value="NZ_QRGO01000001.1"/>
</dbReference>
<reference evidence="3" key="1">
    <citation type="submission" date="2018-08" db="EMBL/GenBank/DDBJ databases">
        <authorList>
            <person name="Kim S.-J."/>
            <person name="Jung G.-Y."/>
        </authorList>
    </citation>
    <scope>NUCLEOTIDE SEQUENCE [LARGE SCALE GENOMIC DNA]</scope>
    <source>
        <strain evidence="3">GY_H</strain>
    </source>
</reference>
<proteinExistence type="predicted"/>
<dbReference type="InterPro" id="IPR000835">
    <property type="entry name" value="HTH_MarR-typ"/>
</dbReference>
<dbReference type="PRINTS" id="PR00598">
    <property type="entry name" value="HTHMARR"/>
</dbReference>
<evidence type="ECO:0000313" key="2">
    <source>
        <dbReference type="EMBL" id="RDV05093.1"/>
    </source>
</evidence>
<feature type="domain" description="HTH marR-type" evidence="1">
    <location>
        <begin position="17"/>
        <end position="150"/>
    </location>
</feature>
<organism evidence="2 3">
    <name type="scientific">Undibacter mobilis</name>
    <dbReference type="NCBI Taxonomy" id="2292256"/>
    <lineage>
        <taxon>Bacteria</taxon>
        <taxon>Pseudomonadati</taxon>
        <taxon>Pseudomonadota</taxon>
        <taxon>Alphaproteobacteria</taxon>
        <taxon>Hyphomicrobiales</taxon>
        <taxon>Nitrobacteraceae</taxon>
        <taxon>Undibacter</taxon>
    </lineage>
</organism>
<dbReference type="Proteomes" id="UP000263993">
    <property type="component" value="Unassembled WGS sequence"/>
</dbReference>
<dbReference type="InterPro" id="IPR036388">
    <property type="entry name" value="WH-like_DNA-bd_sf"/>
</dbReference>
<protein>
    <submittedName>
        <fullName evidence="2">MarR family transcriptional regulator</fullName>
    </submittedName>
</protein>
<dbReference type="InterPro" id="IPR039422">
    <property type="entry name" value="MarR/SlyA-like"/>
</dbReference>
<sequence>MTKSATPRRSPPMVSDIGPLKGHLGYFVRRLQIWVFQDFIRTLAAIEISPAQFSVLAVIHANEGLSQIELGNTLGIERARLVRLLNRLERRGLLERLPSNGDGRRHALRLTAGGQATFKQARNLADRHESGLLAKLGEARYRALMDALRP</sequence>
<name>A0A371BCE5_9BRAD</name>
<dbReference type="PANTHER" id="PTHR33164:SF89">
    <property type="entry name" value="MARR FAMILY REGULATORY PROTEIN"/>
    <property type="match status" value="1"/>
</dbReference>
<dbReference type="OrthoDB" id="4717105at2"/>
<dbReference type="GO" id="GO:0003700">
    <property type="term" value="F:DNA-binding transcription factor activity"/>
    <property type="evidence" value="ECO:0007669"/>
    <property type="project" value="InterPro"/>
</dbReference>
<comment type="caution">
    <text evidence="2">The sequence shown here is derived from an EMBL/GenBank/DDBJ whole genome shotgun (WGS) entry which is preliminary data.</text>
</comment>
<dbReference type="EMBL" id="QRGO01000001">
    <property type="protein sequence ID" value="RDV05093.1"/>
    <property type="molecule type" value="Genomic_DNA"/>
</dbReference>
<dbReference type="Gene3D" id="1.10.10.10">
    <property type="entry name" value="Winged helix-like DNA-binding domain superfamily/Winged helix DNA-binding domain"/>
    <property type="match status" value="1"/>
</dbReference>
<dbReference type="PROSITE" id="PS50995">
    <property type="entry name" value="HTH_MARR_2"/>
    <property type="match status" value="1"/>
</dbReference>
<gene>
    <name evidence="2" type="ORF">DXH78_11280</name>
</gene>
<accession>A0A371BCE5</accession>
<dbReference type="PANTHER" id="PTHR33164">
    <property type="entry name" value="TRANSCRIPTIONAL REGULATOR, MARR FAMILY"/>
    <property type="match status" value="1"/>
</dbReference>
<dbReference type="SMART" id="SM00347">
    <property type="entry name" value="HTH_MARR"/>
    <property type="match status" value="1"/>
</dbReference>
<evidence type="ECO:0000259" key="1">
    <source>
        <dbReference type="PROSITE" id="PS50995"/>
    </source>
</evidence>
<dbReference type="GO" id="GO:0006950">
    <property type="term" value="P:response to stress"/>
    <property type="evidence" value="ECO:0007669"/>
    <property type="project" value="TreeGrafter"/>
</dbReference>
<dbReference type="Pfam" id="PF12802">
    <property type="entry name" value="MarR_2"/>
    <property type="match status" value="1"/>
</dbReference>